<feature type="compositionally biased region" description="Basic and acidic residues" evidence="1">
    <location>
        <begin position="34"/>
        <end position="43"/>
    </location>
</feature>
<dbReference type="Proteomes" id="UP000028990">
    <property type="component" value="Unassembled WGS sequence"/>
</dbReference>
<evidence type="ECO:0000313" key="2">
    <source>
        <dbReference type="EMBL" id="KFO38443.1"/>
    </source>
</evidence>
<reference evidence="2 3" key="1">
    <citation type="submission" date="2013-11" db="EMBL/GenBank/DDBJ databases">
        <title>The Damaraland mole rat (Fukomys damarensis) genome and evolution of African mole rats.</title>
        <authorList>
            <person name="Gladyshev V.N."/>
            <person name="Fang X."/>
        </authorList>
    </citation>
    <scope>NUCLEOTIDE SEQUENCE [LARGE SCALE GENOMIC DNA]</scope>
    <source>
        <tissue evidence="2">Liver</tissue>
    </source>
</reference>
<proteinExistence type="predicted"/>
<gene>
    <name evidence="2" type="ORF">H920_00092</name>
</gene>
<evidence type="ECO:0000256" key="1">
    <source>
        <dbReference type="SAM" id="MobiDB-lite"/>
    </source>
</evidence>
<accession>A0A091E6N9</accession>
<protein>
    <submittedName>
        <fullName evidence="2">Uncharacterized protein</fullName>
    </submittedName>
</protein>
<keyword evidence="3" id="KW-1185">Reference proteome</keyword>
<name>A0A091E6N9_FUKDA</name>
<feature type="region of interest" description="Disordered" evidence="1">
    <location>
        <begin position="1"/>
        <end position="43"/>
    </location>
</feature>
<dbReference type="AlphaFoldDB" id="A0A091E6N9"/>
<organism evidence="2 3">
    <name type="scientific">Fukomys damarensis</name>
    <name type="common">Damaraland mole rat</name>
    <name type="synonym">Cryptomys damarensis</name>
    <dbReference type="NCBI Taxonomy" id="885580"/>
    <lineage>
        <taxon>Eukaryota</taxon>
        <taxon>Metazoa</taxon>
        <taxon>Chordata</taxon>
        <taxon>Craniata</taxon>
        <taxon>Vertebrata</taxon>
        <taxon>Euteleostomi</taxon>
        <taxon>Mammalia</taxon>
        <taxon>Eutheria</taxon>
        <taxon>Euarchontoglires</taxon>
        <taxon>Glires</taxon>
        <taxon>Rodentia</taxon>
        <taxon>Hystricomorpha</taxon>
        <taxon>Bathyergidae</taxon>
        <taxon>Fukomys</taxon>
    </lineage>
</organism>
<sequence>MTAWSTENWEKFTRTGQKRSSPGSTRPESTAGPRSREPDRMAHRDACVFRQIQMRSIPDVIHSTMDVTVVTNALWWYCAY</sequence>
<dbReference type="EMBL" id="KN120510">
    <property type="protein sequence ID" value="KFO38443.1"/>
    <property type="molecule type" value="Genomic_DNA"/>
</dbReference>
<evidence type="ECO:0000313" key="3">
    <source>
        <dbReference type="Proteomes" id="UP000028990"/>
    </source>
</evidence>
<feature type="compositionally biased region" description="Polar residues" evidence="1">
    <location>
        <begin position="14"/>
        <end position="28"/>
    </location>
</feature>